<reference evidence="1" key="1">
    <citation type="submission" date="2018-02" db="EMBL/GenBank/DDBJ databases">
        <title>Rhizophora mucronata_Transcriptome.</title>
        <authorList>
            <person name="Meera S.P."/>
            <person name="Sreeshan A."/>
            <person name="Augustine A."/>
        </authorList>
    </citation>
    <scope>NUCLEOTIDE SEQUENCE</scope>
    <source>
        <tissue evidence="1">Leaf</tissue>
    </source>
</reference>
<protein>
    <submittedName>
        <fullName evidence="1">Uncharacterized protein</fullName>
    </submittedName>
</protein>
<dbReference type="AlphaFoldDB" id="A0A2P2NC24"/>
<name>A0A2P2NC24_RHIMU</name>
<sequence length="23" mass="2531">MSLTRSLNNVGISFYSLPVMTLS</sequence>
<organism evidence="1">
    <name type="scientific">Rhizophora mucronata</name>
    <name type="common">Asiatic mangrove</name>
    <dbReference type="NCBI Taxonomy" id="61149"/>
    <lineage>
        <taxon>Eukaryota</taxon>
        <taxon>Viridiplantae</taxon>
        <taxon>Streptophyta</taxon>
        <taxon>Embryophyta</taxon>
        <taxon>Tracheophyta</taxon>
        <taxon>Spermatophyta</taxon>
        <taxon>Magnoliopsida</taxon>
        <taxon>eudicotyledons</taxon>
        <taxon>Gunneridae</taxon>
        <taxon>Pentapetalae</taxon>
        <taxon>rosids</taxon>
        <taxon>fabids</taxon>
        <taxon>Malpighiales</taxon>
        <taxon>Rhizophoraceae</taxon>
        <taxon>Rhizophora</taxon>
    </lineage>
</organism>
<evidence type="ECO:0000313" key="1">
    <source>
        <dbReference type="EMBL" id="MBX40017.1"/>
    </source>
</evidence>
<accession>A0A2P2NC24</accession>
<dbReference type="EMBL" id="GGEC01059533">
    <property type="protein sequence ID" value="MBX40017.1"/>
    <property type="molecule type" value="Transcribed_RNA"/>
</dbReference>
<proteinExistence type="predicted"/>